<dbReference type="eggNOG" id="COG2200">
    <property type="taxonomic scope" value="Bacteria"/>
</dbReference>
<dbReference type="CDD" id="cd00130">
    <property type="entry name" value="PAS"/>
    <property type="match status" value="1"/>
</dbReference>
<evidence type="ECO:0000259" key="2">
    <source>
        <dbReference type="PROSITE" id="PS50113"/>
    </source>
</evidence>
<dbReference type="CDD" id="cd01948">
    <property type="entry name" value="EAL"/>
    <property type="match status" value="1"/>
</dbReference>
<dbReference type="InterPro" id="IPR043128">
    <property type="entry name" value="Rev_trsase/Diguanyl_cyclase"/>
</dbReference>
<dbReference type="Gene3D" id="3.30.70.270">
    <property type="match status" value="1"/>
</dbReference>
<dbReference type="InterPro" id="IPR013702">
    <property type="entry name" value="FIST_domain_N"/>
</dbReference>
<dbReference type="SMART" id="SM00052">
    <property type="entry name" value="EAL"/>
    <property type="match status" value="1"/>
</dbReference>
<dbReference type="InterPro" id="IPR050706">
    <property type="entry name" value="Cyclic-di-GMP_PDE-like"/>
</dbReference>
<protein>
    <submittedName>
        <fullName evidence="5">Diguanylate cyclase/phosphodiesterase with PAS/PAC sensor(S)</fullName>
    </submittedName>
</protein>
<dbReference type="InterPro" id="IPR000700">
    <property type="entry name" value="PAS-assoc_C"/>
</dbReference>
<dbReference type="PROSITE" id="PS50112">
    <property type="entry name" value="PAS"/>
    <property type="match status" value="1"/>
</dbReference>
<feature type="domain" description="PAC" evidence="2">
    <location>
        <begin position="476"/>
        <end position="528"/>
    </location>
</feature>
<dbReference type="SMART" id="SM00091">
    <property type="entry name" value="PAS"/>
    <property type="match status" value="1"/>
</dbReference>
<dbReference type="Pfam" id="PF00990">
    <property type="entry name" value="GGDEF"/>
    <property type="match status" value="1"/>
</dbReference>
<dbReference type="PANTHER" id="PTHR33121:SF71">
    <property type="entry name" value="OXYGEN SENSOR PROTEIN DOSP"/>
    <property type="match status" value="1"/>
</dbReference>
<dbReference type="PANTHER" id="PTHR33121">
    <property type="entry name" value="CYCLIC DI-GMP PHOSPHODIESTERASE PDEF"/>
    <property type="match status" value="1"/>
</dbReference>
<dbReference type="SUPFAM" id="SSF55073">
    <property type="entry name" value="Nucleotide cyclase"/>
    <property type="match status" value="1"/>
</dbReference>
<dbReference type="SMART" id="SM00086">
    <property type="entry name" value="PAC"/>
    <property type="match status" value="1"/>
</dbReference>
<dbReference type="SMART" id="SM00267">
    <property type="entry name" value="GGDEF"/>
    <property type="match status" value="1"/>
</dbReference>
<gene>
    <name evidence="5" type="ordered locus">Sulku_1511</name>
</gene>
<dbReference type="InterPro" id="IPR000014">
    <property type="entry name" value="PAS"/>
</dbReference>
<dbReference type="STRING" id="709032.Sulku_1511"/>
<dbReference type="eggNOG" id="COG2199">
    <property type="taxonomic scope" value="Bacteria"/>
</dbReference>
<dbReference type="NCBIfam" id="TIGR00229">
    <property type="entry name" value="sensory_box"/>
    <property type="match status" value="1"/>
</dbReference>
<dbReference type="SMART" id="SM01204">
    <property type="entry name" value="FIST_C"/>
    <property type="match status" value="1"/>
</dbReference>
<dbReference type="RefSeq" id="WP_013460370.1">
    <property type="nucleotide sequence ID" value="NC_014762.1"/>
</dbReference>
<dbReference type="CDD" id="cd01949">
    <property type="entry name" value="GGDEF"/>
    <property type="match status" value="1"/>
</dbReference>
<evidence type="ECO:0000259" key="4">
    <source>
        <dbReference type="PROSITE" id="PS50887"/>
    </source>
</evidence>
<dbReference type="Gene3D" id="3.20.20.450">
    <property type="entry name" value="EAL domain"/>
    <property type="match status" value="1"/>
</dbReference>
<proteinExistence type="predicted"/>
<evidence type="ECO:0000259" key="1">
    <source>
        <dbReference type="PROSITE" id="PS50112"/>
    </source>
</evidence>
<name>E4TZR6_SULKY</name>
<feature type="domain" description="GGDEF" evidence="4">
    <location>
        <begin position="552"/>
        <end position="678"/>
    </location>
</feature>
<dbReference type="Gene3D" id="3.30.450.20">
    <property type="entry name" value="PAS domain"/>
    <property type="match status" value="1"/>
</dbReference>
<dbReference type="Proteomes" id="UP000008721">
    <property type="component" value="Chromosome"/>
</dbReference>
<dbReference type="Pfam" id="PF08495">
    <property type="entry name" value="FIST"/>
    <property type="match status" value="1"/>
</dbReference>
<dbReference type="PROSITE" id="PS50887">
    <property type="entry name" value="GGDEF"/>
    <property type="match status" value="1"/>
</dbReference>
<dbReference type="AlphaFoldDB" id="E4TZR6"/>
<feature type="domain" description="PAS" evidence="1">
    <location>
        <begin position="422"/>
        <end position="473"/>
    </location>
</feature>
<dbReference type="SUPFAM" id="SSF141868">
    <property type="entry name" value="EAL domain-like"/>
    <property type="match status" value="1"/>
</dbReference>
<evidence type="ECO:0000313" key="5">
    <source>
        <dbReference type="EMBL" id="ADR34173.1"/>
    </source>
</evidence>
<dbReference type="InterPro" id="IPR035965">
    <property type="entry name" value="PAS-like_dom_sf"/>
</dbReference>
<dbReference type="Pfam" id="PF10442">
    <property type="entry name" value="FIST_C"/>
    <property type="match status" value="1"/>
</dbReference>
<accession>E4TZR6</accession>
<dbReference type="KEGG" id="sku:Sulku_1511"/>
<dbReference type="EMBL" id="CP002355">
    <property type="protein sequence ID" value="ADR34173.1"/>
    <property type="molecule type" value="Genomic_DNA"/>
</dbReference>
<dbReference type="InterPro" id="IPR000160">
    <property type="entry name" value="GGDEF_dom"/>
</dbReference>
<dbReference type="Pfam" id="PF00563">
    <property type="entry name" value="EAL"/>
    <property type="match status" value="1"/>
</dbReference>
<dbReference type="Pfam" id="PF08447">
    <property type="entry name" value="PAS_3"/>
    <property type="match status" value="1"/>
</dbReference>
<reference evidence="5 6" key="1">
    <citation type="journal article" date="2012" name="Stand. Genomic Sci.">
        <title>Complete genome sequence of the sulfur compounds oxidizing chemolithoautotroph Sulfuricurvum kujiense type strain (YK-1(T)).</title>
        <authorList>
            <person name="Han C."/>
            <person name="Kotsyurbenko O."/>
            <person name="Chertkov O."/>
            <person name="Held B."/>
            <person name="Lapidus A."/>
            <person name="Nolan M."/>
            <person name="Lucas S."/>
            <person name="Hammon N."/>
            <person name="Deshpande S."/>
            <person name="Cheng J.F."/>
            <person name="Tapia R."/>
            <person name="Goodwin L.A."/>
            <person name="Pitluck S."/>
            <person name="Liolios K."/>
            <person name="Pagani I."/>
            <person name="Ivanova N."/>
            <person name="Mavromatis K."/>
            <person name="Mikhailova N."/>
            <person name="Pati A."/>
            <person name="Chen A."/>
            <person name="Palaniappan K."/>
            <person name="Land M."/>
            <person name="Hauser L."/>
            <person name="Chang Y.J."/>
            <person name="Jeffries C.D."/>
            <person name="Brambilla E.M."/>
            <person name="Rohde M."/>
            <person name="Spring S."/>
            <person name="Sikorski J."/>
            <person name="Goker M."/>
            <person name="Woyke T."/>
            <person name="Bristow J."/>
            <person name="Eisen J.A."/>
            <person name="Markowitz V."/>
            <person name="Hugenholtz P."/>
            <person name="Kyrpides N.C."/>
            <person name="Klenk H.P."/>
            <person name="Detter J.C."/>
        </authorList>
    </citation>
    <scope>NUCLEOTIDE SEQUENCE [LARGE SCALE GENOMIC DNA]</scope>
    <source>
        <strain evidence="6">ATCC BAA-921 / DSM 16994 / JCM 11577 / YK-1</strain>
    </source>
</reference>
<dbReference type="eggNOG" id="COG3287">
    <property type="taxonomic scope" value="Bacteria"/>
</dbReference>
<dbReference type="GO" id="GO:0071111">
    <property type="term" value="F:cyclic-guanylate-specific phosphodiesterase activity"/>
    <property type="evidence" value="ECO:0007669"/>
    <property type="project" value="InterPro"/>
</dbReference>
<keyword evidence="6" id="KW-1185">Reference proteome</keyword>
<dbReference type="PROSITE" id="PS50113">
    <property type="entry name" value="PAC"/>
    <property type="match status" value="1"/>
</dbReference>
<dbReference type="InterPro" id="IPR035919">
    <property type="entry name" value="EAL_sf"/>
</dbReference>
<feature type="domain" description="EAL" evidence="3">
    <location>
        <begin position="689"/>
        <end position="928"/>
    </location>
</feature>
<dbReference type="InterPro" id="IPR001633">
    <property type="entry name" value="EAL_dom"/>
</dbReference>
<dbReference type="NCBIfam" id="TIGR00254">
    <property type="entry name" value="GGDEF"/>
    <property type="match status" value="1"/>
</dbReference>
<dbReference type="InterPro" id="IPR019494">
    <property type="entry name" value="FIST_C"/>
</dbReference>
<dbReference type="SMART" id="SM00897">
    <property type="entry name" value="FIST"/>
    <property type="match status" value="1"/>
</dbReference>
<dbReference type="InterPro" id="IPR001610">
    <property type="entry name" value="PAC"/>
</dbReference>
<dbReference type="InterPro" id="IPR029787">
    <property type="entry name" value="Nucleotide_cyclase"/>
</dbReference>
<evidence type="ECO:0000259" key="3">
    <source>
        <dbReference type="PROSITE" id="PS50883"/>
    </source>
</evidence>
<dbReference type="OrthoDB" id="9790732at2"/>
<evidence type="ECO:0000313" key="6">
    <source>
        <dbReference type="Proteomes" id="UP000008721"/>
    </source>
</evidence>
<sequence length="928" mass="105589">MRLINHKYENLEQLEAFIQEHIPKTGSLFIQLFSGVMYKSLIQPILDTLVSRLPHASLIGSTTAGEIMDGKMSSFQIVISFSIFDSTDVSTYYFQKSDFENGQRAARDILTSRTKVCIAFSEGLINDSESFLNGFTSVRNDVMIAGGNAGDDLTFTRTYIFHKNTIYEDGIVIAVLDSDVLQVHNAYSLNWTSVGKEMTITKADKNVIYEIDNLPVKELYTHYLSAETVERVPASAIEFPLIKIEDGVRIARSIIGQSNDGGFIYAGHFQNGEKVRFAIGNVEEILNHAVDVQEDVASSPAEATYIYSCSVRKLFLQEQLNYEFGLINEIAPTAGFFTYGEFFHSSSDNQLLNITTTTLSLSESETGVRFQKHENEHEYRHSMLKALTHLINVTQHELDENITFLDQYKMVLDESSIVSKTDDKGIITYVNEAFCEISGYSRDELMGKNHNIVRHPDNSPEIFKDLWDTIRAGKVWKNTFKNFSKTGKEYYVKSVIAPIFDERGQIVEYIAARMDVTDLIMKERIIQRQLTDELTGFKNRTALFADLENSSKEPTLVVLNIDRFSNINDYFGYAAGDDLLKAFAKNIDELIEHHHLYRISGDEFVFICFDEFSNELKEHIVGYVNNLESRKFKIGTYDISVKVSGGVAHASKSEVYNLAHIALKEAKEKRAKVIFFNDNRALSEKTHNNIMMVNTIQSAIEGDRIIPYFQGIVDNKTRRITKYEALIRMIDDEGRVVSPFLFLEHAKKSKLYDKLTQIMIAKTFAVFETLEYDFSLNLTLHDIISKETRTFLYNALEKSSAANRLVFEIVETEEIENFGEVIEFIKTVKYYGCKIAIDDFGTGYSNFSYLSKLDVDYIKIDGSLIKNINDDRDHLLTVESILHFAQKKGIATIAEFVEDEAIYAKLVELGIDYSQGYFFSVPSATIHP</sequence>
<organism evidence="5 6">
    <name type="scientific">Sulfuricurvum kujiense (strain ATCC BAA-921 / DSM 16994 / JCM 11577 / YK-1)</name>
    <dbReference type="NCBI Taxonomy" id="709032"/>
    <lineage>
        <taxon>Bacteria</taxon>
        <taxon>Pseudomonadati</taxon>
        <taxon>Campylobacterota</taxon>
        <taxon>Epsilonproteobacteria</taxon>
        <taxon>Campylobacterales</taxon>
        <taxon>Sulfurimonadaceae</taxon>
        <taxon>Sulfuricurvum</taxon>
    </lineage>
</organism>
<dbReference type="SUPFAM" id="SSF55785">
    <property type="entry name" value="PYP-like sensor domain (PAS domain)"/>
    <property type="match status" value="1"/>
</dbReference>
<dbReference type="InterPro" id="IPR013655">
    <property type="entry name" value="PAS_fold_3"/>
</dbReference>
<dbReference type="HOGENOM" id="CLU_000445_75_2_7"/>
<dbReference type="PROSITE" id="PS50883">
    <property type="entry name" value="EAL"/>
    <property type="match status" value="1"/>
</dbReference>